<dbReference type="OrthoDB" id="3212826at2"/>
<evidence type="ECO:0000313" key="2">
    <source>
        <dbReference type="EMBL" id="ADD43901.1"/>
    </source>
</evidence>
<dbReference type="KEGG" id="sna:Snas_4252"/>
<reference evidence="2 3" key="1">
    <citation type="journal article" date="2009" name="Stand. Genomic Sci.">
        <title>Complete genome sequence of Stackebrandtia nassauensis type strain (LLR-40K-21).</title>
        <authorList>
            <person name="Munk C."/>
            <person name="Lapidus A."/>
            <person name="Copeland A."/>
            <person name="Jando M."/>
            <person name="Mayilraj S."/>
            <person name="Glavina Del Rio T."/>
            <person name="Nolan M."/>
            <person name="Chen F."/>
            <person name="Lucas S."/>
            <person name="Tice H."/>
            <person name="Cheng J.F."/>
            <person name="Han C."/>
            <person name="Detter J.C."/>
            <person name="Bruce D."/>
            <person name="Goodwin L."/>
            <person name="Chain P."/>
            <person name="Pitluck S."/>
            <person name="Goker M."/>
            <person name="Ovchinikova G."/>
            <person name="Pati A."/>
            <person name="Ivanova N."/>
            <person name="Mavromatis K."/>
            <person name="Chen A."/>
            <person name="Palaniappan K."/>
            <person name="Land M."/>
            <person name="Hauser L."/>
            <person name="Chang Y.J."/>
            <person name="Jeffries C.D."/>
            <person name="Bristow J."/>
            <person name="Eisen J.A."/>
            <person name="Markowitz V."/>
            <person name="Hugenholtz P."/>
            <person name="Kyrpides N.C."/>
            <person name="Klenk H.P."/>
        </authorList>
    </citation>
    <scope>NUCLEOTIDE SEQUENCE [LARGE SCALE GENOMIC DNA]</scope>
    <source>
        <strain evidence="3">DSM 44728 / CIP 108903 / NRRL B-16338 / NBRC 102104 / LLR-40K-21</strain>
    </source>
</reference>
<dbReference type="eggNOG" id="COG0346">
    <property type="taxonomic scope" value="Bacteria"/>
</dbReference>
<proteinExistence type="predicted"/>
<dbReference type="Gene3D" id="3.10.180.10">
    <property type="entry name" value="2,3-Dihydroxybiphenyl 1,2-Dioxygenase, domain 1"/>
    <property type="match status" value="1"/>
</dbReference>
<dbReference type="HOGENOM" id="CLU_108054_0_1_11"/>
<dbReference type="InterPro" id="IPR029068">
    <property type="entry name" value="Glyas_Bleomycin-R_OHBP_Dase"/>
</dbReference>
<dbReference type="PANTHER" id="PTHR35908:SF1">
    <property type="entry name" value="CONSERVED PROTEIN"/>
    <property type="match status" value="1"/>
</dbReference>
<dbReference type="EMBL" id="CP001778">
    <property type="protein sequence ID" value="ADD43901.1"/>
    <property type="molecule type" value="Genomic_DNA"/>
</dbReference>
<organism evidence="2 3">
    <name type="scientific">Stackebrandtia nassauensis (strain DSM 44728 / CIP 108903 / NRRL B-16338 / NBRC 102104 / LLR-40K-21)</name>
    <dbReference type="NCBI Taxonomy" id="446470"/>
    <lineage>
        <taxon>Bacteria</taxon>
        <taxon>Bacillati</taxon>
        <taxon>Actinomycetota</taxon>
        <taxon>Actinomycetes</taxon>
        <taxon>Glycomycetales</taxon>
        <taxon>Glycomycetaceae</taxon>
        <taxon>Stackebrandtia</taxon>
    </lineage>
</organism>
<accession>D3Q2G8</accession>
<name>D3Q2G8_STANL</name>
<gene>
    <name evidence="2" type="ordered locus">Snas_4252</name>
</gene>
<dbReference type="STRING" id="446470.Snas_4252"/>
<dbReference type="SUPFAM" id="SSF54593">
    <property type="entry name" value="Glyoxalase/Bleomycin resistance protein/Dihydroxybiphenyl dioxygenase"/>
    <property type="match status" value="1"/>
</dbReference>
<dbReference type="Proteomes" id="UP000000844">
    <property type="component" value="Chromosome"/>
</dbReference>
<sequence>MVATVRHITVDCANAYELARFWSEVTGWPISDQDEPGDAEVLLEAPAPMPGMLFIQVPEGKHSEPRTGRRIHLDVIPTDRTRDEEVERLKGIGAAGYEDHRKPDGTGWVTMADPEGNLFCVERSAAERA</sequence>
<dbReference type="AlphaFoldDB" id="D3Q2G8"/>
<evidence type="ECO:0000313" key="3">
    <source>
        <dbReference type="Proteomes" id="UP000000844"/>
    </source>
</evidence>
<keyword evidence="3" id="KW-1185">Reference proteome</keyword>
<dbReference type="RefSeq" id="WP_013019472.1">
    <property type="nucleotide sequence ID" value="NC_013947.1"/>
</dbReference>
<dbReference type="PANTHER" id="PTHR35908">
    <property type="entry name" value="HYPOTHETICAL FUSION PROTEIN"/>
    <property type="match status" value="1"/>
</dbReference>
<dbReference type="InterPro" id="IPR037523">
    <property type="entry name" value="VOC_core"/>
</dbReference>
<dbReference type="PROSITE" id="PS51819">
    <property type="entry name" value="VOC"/>
    <property type="match status" value="1"/>
</dbReference>
<evidence type="ECO:0000259" key="1">
    <source>
        <dbReference type="PROSITE" id="PS51819"/>
    </source>
</evidence>
<feature type="domain" description="VOC" evidence="1">
    <location>
        <begin position="4"/>
        <end position="124"/>
    </location>
</feature>
<dbReference type="InterPro" id="IPR041581">
    <property type="entry name" value="Glyoxalase_6"/>
</dbReference>
<dbReference type="Pfam" id="PF18029">
    <property type="entry name" value="Glyoxalase_6"/>
    <property type="match status" value="1"/>
</dbReference>
<dbReference type="CDD" id="cd06587">
    <property type="entry name" value="VOC"/>
    <property type="match status" value="1"/>
</dbReference>
<protein>
    <recommendedName>
        <fullName evidence="1">VOC domain-containing protein</fullName>
    </recommendedName>
</protein>